<comment type="function">
    <text evidence="4">Has an important function as a repair enzyme for proteins that have been inactivated by oxidation. Catalyzes the reversible oxidation-reduction of methionine sulfoxide in proteins to methionine.</text>
</comment>
<evidence type="ECO:0000256" key="5">
    <source>
        <dbReference type="SAM" id="MobiDB-lite"/>
    </source>
</evidence>
<keyword evidence="1 4" id="KW-0560">Oxidoreductase</keyword>
<organism evidence="7 8">
    <name type="scientific">Cutibacterium granulosum</name>
    <dbReference type="NCBI Taxonomy" id="33011"/>
    <lineage>
        <taxon>Bacteria</taxon>
        <taxon>Bacillati</taxon>
        <taxon>Actinomycetota</taxon>
        <taxon>Actinomycetes</taxon>
        <taxon>Propionibacteriales</taxon>
        <taxon>Propionibacteriaceae</taxon>
        <taxon>Cutibacterium</taxon>
    </lineage>
</organism>
<dbReference type="EC" id="1.8.4.11" evidence="4"/>
<dbReference type="Pfam" id="PF01625">
    <property type="entry name" value="PMSR"/>
    <property type="match status" value="1"/>
</dbReference>
<evidence type="ECO:0000256" key="4">
    <source>
        <dbReference type="HAMAP-Rule" id="MF_01401"/>
    </source>
</evidence>
<dbReference type="NCBIfam" id="TIGR00401">
    <property type="entry name" value="msrA"/>
    <property type="match status" value="1"/>
</dbReference>
<evidence type="ECO:0000259" key="6">
    <source>
        <dbReference type="Pfam" id="PF01625"/>
    </source>
</evidence>
<dbReference type="InterPro" id="IPR036509">
    <property type="entry name" value="Met_Sox_Rdtase_MsrA_sf"/>
</dbReference>
<dbReference type="GO" id="GO:0008113">
    <property type="term" value="F:peptide-methionine (S)-S-oxide reductase activity"/>
    <property type="evidence" value="ECO:0007669"/>
    <property type="project" value="UniProtKB-UniRule"/>
</dbReference>
<gene>
    <name evidence="4 7" type="primary">msrA</name>
    <name evidence="7" type="ORF">SAMEA4412665_00871</name>
</gene>
<dbReference type="Gene3D" id="3.30.1060.10">
    <property type="entry name" value="Peptide methionine sulphoxide reductase MsrA"/>
    <property type="match status" value="1"/>
</dbReference>
<proteinExistence type="inferred from homology"/>
<comment type="similarity">
    <text evidence="4">Belongs to the MsrA Met sulfoxide reductase family.</text>
</comment>
<comment type="catalytic activity">
    <reaction evidence="2 4">
        <text>L-methionyl-[protein] + [thioredoxin]-disulfide + H2O = L-methionyl-(S)-S-oxide-[protein] + [thioredoxin]-dithiol</text>
        <dbReference type="Rhea" id="RHEA:14217"/>
        <dbReference type="Rhea" id="RHEA-COMP:10698"/>
        <dbReference type="Rhea" id="RHEA-COMP:10700"/>
        <dbReference type="Rhea" id="RHEA-COMP:12313"/>
        <dbReference type="Rhea" id="RHEA-COMP:12315"/>
        <dbReference type="ChEBI" id="CHEBI:15377"/>
        <dbReference type="ChEBI" id="CHEBI:16044"/>
        <dbReference type="ChEBI" id="CHEBI:29950"/>
        <dbReference type="ChEBI" id="CHEBI:44120"/>
        <dbReference type="ChEBI" id="CHEBI:50058"/>
        <dbReference type="EC" id="1.8.4.11"/>
    </reaction>
</comment>
<evidence type="ECO:0000313" key="8">
    <source>
        <dbReference type="Proteomes" id="UP000215332"/>
    </source>
</evidence>
<comment type="catalytic activity">
    <reaction evidence="3 4">
        <text>[thioredoxin]-disulfide + L-methionine + H2O = L-methionine (S)-S-oxide + [thioredoxin]-dithiol</text>
        <dbReference type="Rhea" id="RHEA:19993"/>
        <dbReference type="Rhea" id="RHEA-COMP:10698"/>
        <dbReference type="Rhea" id="RHEA-COMP:10700"/>
        <dbReference type="ChEBI" id="CHEBI:15377"/>
        <dbReference type="ChEBI" id="CHEBI:29950"/>
        <dbReference type="ChEBI" id="CHEBI:50058"/>
        <dbReference type="ChEBI" id="CHEBI:57844"/>
        <dbReference type="ChEBI" id="CHEBI:58772"/>
        <dbReference type="EC" id="1.8.4.11"/>
    </reaction>
</comment>
<evidence type="ECO:0000256" key="3">
    <source>
        <dbReference type="ARBA" id="ARBA00048782"/>
    </source>
</evidence>
<dbReference type="SUPFAM" id="SSF55068">
    <property type="entry name" value="Peptide methionine sulfoxide reductase"/>
    <property type="match status" value="1"/>
</dbReference>
<dbReference type="eggNOG" id="COG0225">
    <property type="taxonomic scope" value="Bacteria"/>
</dbReference>
<reference evidence="7 8" key="1">
    <citation type="submission" date="2017-06" db="EMBL/GenBank/DDBJ databases">
        <authorList>
            <consortium name="Pathogen Informatics"/>
        </authorList>
    </citation>
    <scope>NUCLEOTIDE SEQUENCE [LARGE SCALE GENOMIC DNA]</scope>
    <source>
        <strain evidence="7 8">NCTC11865</strain>
    </source>
</reference>
<dbReference type="GO" id="GO:0034599">
    <property type="term" value="P:cellular response to oxidative stress"/>
    <property type="evidence" value="ECO:0007669"/>
    <property type="project" value="TreeGrafter"/>
</dbReference>
<dbReference type="PANTHER" id="PTHR42799">
    <property type="entry name" value="MITOCHONDRIAL PEPTIDE METHIONINE SULFOXIDE REDUCTASE"/>
    <property type="match status" value="1"/>
</dbReference>
<dbReference type="RefSeq" id="WP_021106211.1">
    <property type="nucleotide sequence ID" value="NZ_LT906441.1"/>
</dbReference>
<feature type="domain" description="Peptide methionine sulphoxide reductase MsrA" evidence="6">
    <location>
        <begin position="48"/>
        <end position="203"/>
    </location>
</feature>
<sequence length="215" mass="24054">MPDISRTDQSNALPTRPLPGRDTPVLDMPFFHRVFGDRLDRHFEQGETIYLAMGCFWGAEKLFWQADGVLQTAVGFMGGSTPHPTYREVCTGQTGHAETVRVSYDPSIITTDEILRLFYENHDPTQGMRQGNDVGTQYRSAIWCTTAQQYLRAIALRGQFQGQLLHAGYGAITTTIDMQLDHEFHLAEAEHQQYLDANPNGYCPVHATGVCLSGD</sequence>
<dbReference type="GO" id="GO:0005737">
    <property type="term" value="C:cytoplasm"/>
    <property type="evidence" value="ECO:0007669"/>
    <property type="project" value="TreeGrafter"/>
</dbReference>
<name>A0A239WG65_9ACTN</name>
<dbReference type="EMBL" id="LT906441">
    <property type="protein sequence ID" value="SNV32888.1"/>
    <property type="molecule type" value="Genomic_DNA"/>
</dbReference>
<dbReference type="PANTHER" id="PTHR42799:SF2">
    <property type="entry name" value="MITOCHONDRIAL PEPTIDE METHIONINE SULFOXIDE REDUCTASE"/>
    <property type="match status" value="1"/>
</dbReference>
<dbReference type="AlphaFoldDB" id="A0A239WG65"/>
<feature type="active site" evidence="4">
    <location>
        <position position="55"/>
    </location>
</feature>
<evidence type="ECO:0000256" key="1">
    <source>
        <dbReference type="ARBA" id="ARBA00023002"/>
    </source>
</evidence>
<dbReference type="HAMAP" id="MF_01401">
    <property type="entry name" value="MsrA"/>
    <property type="match status" value="1"/>
</dbReference>
<dbReference type="Proteomes" id="UP000215332">
    <property type="component" value="Chromosome 1"/>
</dbReference>
<evidence type="ECO:0000256" key="2">
    <source>
        <dbReference type="ARBA" id="ARBA00047806"/>
    </source>
</evidence>
<feature type="region of interest" description="Disordered" evidence="5">
    <location>
        <begin position="1"/>
        <end position="21"/>
    </location>
</feature>
<dbReference type="InterPro" id="IPR050162">
    <property type="entry name" value="MsrA_MetSO_reductase"/>
</dbReference>
<dbReference type="GO" id="GO:0033744">
    <property type="term" value="F:L-methionine:thioredoxin-disulfide S-oxidoreductase activity"/>
    <property type="evidence" value="ECO:0007669"/>
    <property type="project" value="RHEA"/>
</dbReference>
<dbReference type="KEGG" id="cgrn:4412665_00871"/>
<dbReference type="InterPro" id="IPR002569">
    <property type="entry name" value="Met_Sox_Rdtase_MsrA_dom"/>
</dbReference>
<accession>A0A239WG65</accession>
<evidence type="ECO:0000313" key="7">
    <source>
        <dbReference type="EMBL" id="SNV32888.1"/>
    </source>
</evidence>
<protein>
    <recommendedName>
        <fullName evidence="4">Peptide methionine sulfoxide reductase MsrA</fullName>
        <shortName evidence="4">Protein-methionine-S-oxide reductase</shortName>
        <ecNumber evidence="4">1.8.4.11</ecNumber>
    </recommendedName>
    <alternativeName>
        <fullName evidence="4">Peptide-methionine (S)-S-oxide reductase</fullName>
        <shortName evidence="4">Peptide Met(O) reductase</shortName>
    </alternativeName>
</protein>